<evidence type="ECO:0000259" key="1">
    <source>
        <dbReference type="Pfam" id="PF04909"/>
    </source>
</evidence>
<dbReference type="AlphaFoldDB" id="A0A9X1FXY9"/>
<comment type="caution">
    <text evidence="2">The sequence shown here is derived from an EMBL/GenBank/DDBJ whole genome shotgun (WGS) entry which is preliminary data.</text>
</comment>
<dbReference type="Pfam" id="PF04909">
    <property type="entry name" value="Amidohydro_2"/>
    <property type="match status" value="1"/>
</dbReference>
<accession>A0A9X1FXY9</accession>
<name>A0A9X1FXY9_9RHOB</name>
<gene>
    <name evidence="2" type="ORF">KX928_18310</name>
</gene>
<protein>
    <submittedName>
        <fullName evidence="2">Amidohydrolase family protein</fullName>
    </submittedName>
</protein>
<evidence type="ECO:0000313" key="3">
    <source>
        <dbReference type="Proteomes" id="UP001138661"/>
    </source>
</evidence>
<reference evidence="2" key="1">
    <citation type="submission" date="2021-07" db="EMBL/GenBank/DDBJ databases">
        <title>Roseobacter insulae sp. nov., isolated from a tidal flat.</title>
        <authorList>
            <person name="Park S."/>
            <person name="Yoon J.-H."/>
        </authorList>
    </citation>
    <scope>NUCLEOTIDE SEQUENCE</scope>
    <source>
        <strain evidence="2">YSTF-M11</strain>
    </source>
</reference>
<organism evidence="2 3">
    <name type="scientific">Roseobacter insulae</name>
    <dbReference type="NCBI Taxonomy" id="2859783"/>
    <lineage>
        <taxon>Bacteria</taxon>
        <taxon>Pseudomonadati</taxon>
        <taxon>Pseudomonadota</taxon>
        <taxon>Alphaproteobacteria</taxon>
        <taxon>Rhodobacterales</taxon>
        <taxon>Roseobacteraceae</taxon>
        <taxon>Roseobacter</taxon>
    </lineage>
</organism>
<dbReference type="GO" id="GO:0016787">
    <property type="term" value="F:hydrolase activity"/>
    <property type="evidence" value="ECO:0007669"/>
    <property type="project" value="InterPro"/>
</dbReference>
<dbReference type="PANTHER" id="PTHR43569:SF1">
    <property type="entry name" value="BLL3371 PROTEIN"/>
    <property type="match status" value="1"/>
</dbReference>
<evidence type="ECO:0000313" key="2">
    <source>
        <dbReference type="EMBL" id="MBW4709746.1"/>
    </source>
</evidence>
<dbReference type="EMBL" id="JAHXDN010000005">
    <property type="protein sequence ID" value="MBW4709746.1"/>
    <property type="molecule type" value="Genomic_DNA"/>
</dbReference>
<feature type="domain" description="Amidohydrolase-related" evidence="1">
    <location>
        <begin position="4"/>
        <end position="292"/>
    </location>
</feature>
<dbReference type="Proteomes" id="UP001138661">
    <property type="component" value="Unassembled WGS sequence"/>
</dbReference>
<dbReference type="PANTHER" id="PTHR43569">
    <property type="entry name" value="AMIDOHYDROLASE"/>
    <property type="match status" value="1"/>
</dbReference>
<keyword evidence="3" id="KW-1185">Reference proteome</keyword>
<proteinExistence type="predicted"/>
<dbReference type="InterPro" id="IPR052350">
    <property type="entry name" value="Metallo-dep_Lactonases"/>
</dbReference>
<dbReference type="InterPro" id="IPR006680">
    <property type="entry name" value="Amidohydro-rel"/>
</dbReference>
<sequence>MRLIDAHHHFWDPDRNYHPWLRDAPMIPFRYGDYSAIRGRFMAAEYDAAAGGWDVVASVTMEGEWDPADPTGEALWMQGVADATGRPAAHVAQAWLDRDDLSAVLDAIAPLPIVKSVRHKPRANAAPGGAPGGMNDAAYRRGFKKLAKAGLMFDLQAPWWHLSEVPALADLAPEVPIILNHTGLPSDRSAEGLAGWRAAMEAIARLPQVVVKISGLGLPDRPWCLEDNREIIRRTIDIFGPDRAMFASNFPVDGLCGSFDTIFSGFDIATQDYGEPARDALFFGTAARIYGIGMMPNDNRRRNT</sequence>
<dbReference type="RefSeq" id="WP_219505595.1">
    <property type="nucleotide sequence ID" value="NZ_JAHXDN010000005.1"/>
</dbReference>